<accession>A0A2T0KP91</accession>
<feature type="compositionally biased region" description="Basic and acidic residues" evidence="1">
    <location>
        <begin position="62"/>
        <end position="73"/>
    </location>
</feature>
<dbReference type="OrthoDB" id="3405584at2"/>
<evidence type="ECO:0000313" key="2">
    <source>
        <dbReference type="EMBL" id="PRX25550.1"/>
    </source>
</evidence>
<dbReference type="AlphaFoldDB" id="A0A2T0KP91"/>
<dbReference type="Proteomes" id="UP000239415">
    <property type="component" value="Unassembled WGS sequence"/>
</dbReference>
<reference evidence="2 3" key="1">
    <citation type="submission" date="2018-03" db="EMBL/GenBank/DDBJ databases">
        <title>Genomic Encyclopedia of Archaeal and Bacterial Type Strains, Phase II (KMG-II): from individual species to whole genera.</title>
        <authorList>
            <person name="Goeker M."/>
        </authorList>
    </citation>
    <scope>NUCLEOTIDE SEQUENCE [LARGE SCALE GENOMIC DNA]</scope>
    <source>
        <strain evidence="2 3">DSM 43146</strain>
    </source>
</reference>
<keyword evidence="3" id="KW-1185">Reference proteome</keyword>
<sequence>MLVDQDLMHDGRLDIALFTAAVRDGRPVGTCACAGALWGSVDRGRGLVWLTIRCGSCSAERTSPDGRLARPVKEPGTARPVRSPRRQRQTRWLDAEAAELEARRFPGSGAV</sequence>
<comment type="caution">
    <text evidence="2">The sequence shown here is derived from an EMBL/GenBank/DDBJ whole genome shotgun (WGS) entry which is preliminary data.</text>
</comment>
<name>A0A2T0KP91_9ACTN</name>
<evidence type="ECO:0000313" key="3">
    <source>
        <dbReference type="Proteomes" id="UP000239415"/>
    </source>
</evidence>
<proteinExistence type="predicted"/>
<dbReference type="RefSeq" id="WP_146168949.1">
    <property type="nucleotide sequence ID" value="NZ_BOMO01000024.1"/>
</dbReference>
<protein>
    <submittedName>
        <fullName evidence="2">Uncharacterized protein</fullName>
    </submittedName>
</protein>
<gene>
    <name evidence="2" type="ORF">CLV67_101267</name>
</gene>
<feature type="region of interest" description="Disordered" evidence="1">
    <location>
        <begin position="59"/>
        <end position="90"/>
    </location>
</feature>
<organism evidence="2 3">
    <name type="scientific">Actinoplanes italicus</name>
    <dbReference type="NCBI Taxonomy" id="113567"/>
    <lineage>
        <taxon>Bacteria</taxon>
        <taxon>Bacillati</taxon>
        <taxon>Actinomycetota</taxon>
        <taxon>Actinomycetes</taxon>
        <taxon>Micromonosporales</taxon>
        <taxon>Micromonosporaceae</taxon>
        <taxon>Actinoplanes</taxon>
    </lineage>
</organism>
<dbReference type="EMBL" id="PVMZ01000001">
    <property type="protein sequence ID" value="PRX25550.1"/>
    <property type="molecule type" value="Genomic_DNA"/>
</dbReference>
<evidence type="ECO:0000256" key="1">
    <source>
        <dbReference type="SAM" id="MobiDB-lite"/>
    </source>
</evidence>